<evidence type="ECO:0000256" key="3">
    <source>
        <dbReference type="ARBA" id="ARBA00016229"/>
    </source>
</evidence>
<keyword evidence="6" id="KW-1000">Mitochondrion outer membrane</keyword>
<dbReference type="EMBL" id="JBDJPC010000010">
    <property type="protein sequence ID" value="KAL1490757.1"/>
    <property type="molecule type" value="Genomic_DNA"/>
</dbReference>
<comment type="similarity">
    <text evidence="2">Belongs to the Tom22 family.</text>
</comment>
<organism evidence="15 16">
    <name type="scientific">Hypothenemus hampei</name>
    <name type="common">Coffee berry borer</name>
    <dbReference type="NCBI Taxonomy" id="57062"/>
    <lineage>
        <taxon>Eukaryota</taxon>
        <taxon>Metazoa</taxon>
        <taxon>Ecdysozoa</taxon>
        <taxon>Arthropoda</taxon>
        <taxon>Hexapoda</taxon>
        <taxon>Insecta</taxon>
        <taxon>Pterygota</taxon>
        <taxon>Neoptera</taxon>
        <taxon>Endopterygota</taxon>
        <taxon>Coleoptera</taxon>
        <taxon>Polyphaga</taxon>
        <taxon>Cucujiformia</taxon>
        <taxon>Curculionidae</taxon>
        <taxon>Scolytinae</taxon>
        <taxon>Hypothenemus</taxon>
    </lineage>
</organism>
<keyword evidence="5 14" id="KW-0812">Transmembrane</keyword>
<keyword evidence="4" id="KW-0813">Transport</keyword>
<proteinExistence type="inferred from homology"/>
<dbReference type="Pfam" id="PF04281">
    <property type="entry name" value="Tom22"/>
    <property type="match status" value="1"/>
</dbReference>
<evidence type="ECO:0000256" key="5">
    <source>
        <dbReference type="ARBA" id="ARBA00022692"/>
    </source>
</evidence>
<dbReference type="AlphaFoldDB" id="A0ABD1E9Y8"/>
<gene>
    <name evidence="15" type="ORF">ABEB36_013402</name>
</gene>
<keyword evidence="9" id="KW-0811">Translocation</keyword>
<feature type="compositionally biased region" description="Basic and acidic residues" evidence="13">
    <location>
        <begin position="13"/>
        <end position="30"/>
    </location>
</feature>
<evidence type="ECO:0000256" key="10">
    <source>
        <dbReference type="ARBA" id="ARBA00023128"/>
    </source>
</evidence>
<dbReference type="Proteomes" id="UP001566132">
    <property type="component" value="Unassembled WGS sequence"/>
</dbReference>
<evidence type="ECO:0000256" key="6">
    <source>
        <dbReference type="ARBA" id="ARBA00022787"/>
    </source>
</evidence>
<keyword evidence="11 14" id="KW-0472">Membrane</keyword>
<feature type="region of interest" description="Disordered" evidence="13">
    <location>
        <begin position="1"/>
        <end position="51"/>
    </location>
</feature>
<sequence>MESQEGSQSTEPEVEKDSKEESISEKESISKKQPAIEGTDDDDEPDETLGERLWGLTEMFPEAVRNLTYSTVVNTKLGFCKAYSLSRSAAWIVFSTSIILFAPVIFEVERANMEEMQRTQQKQMLLGPNSAISGGVPPPLLPPVQSR</sequence>
<evidence type="ECO:0000256" key="11">
    <source>
        <dbReference type="ARBA" id="ARBA00023136"/>
    </source>
</evidence>
<keyword evidence="16" id="KW-1185">Reference proteome</keyword>
<protein>
    <recommendedName>
        <fullName evidence="3">Mitochondrial import receptor subunit TOM22 homolog</fullName>
    </recommendedName>
</protein>
<evidence type="ECO:0000256" key="2">
    <source>
        <dbReference type="ARBA" id="ARBA00009874"/>
    </source>
</evidence>
<keyword evidence="12" id="KW-0675">Receptor</keyword>
<comment type="caution">
    <text evidence="15">The sequence shown here is derived from an EMBL/GenBank/DDBJ whole genome shotgun (WGS) entry which is preliminary data.</text>
</comment>
<feature type="compositionally biased region" description="Pro residues" evidence="13">
    <location>
        <begin position="136"/>
        <end position="147"/>
    </location>
</feature>
<dbReference type="PANTHER" id="PTHR12504:SF0">
    <property type="entry name" value="MITOCHONDRIAL IMPORT RECEPTOR SUBUNIT TOM22 HOMOLOG"/>
    <property type="match status" value="1"/>
</dbReference>
<keyword evidence="10" id="KW-0496">Mitochondrion</keyword>
<comment type="subcellular location">
    <subcellularLocation>
        <location evidence="1">Mitochondrion outer membrane</location>
        <topology evidence="1">Single-pass membrane protein</topology>
    </subcellularLocation>
</comment>
<dbReference type="GO" id="GO:0015031">
    <property type="term" value="P:protein transport"/>
    <property type="evidence" value="ECO:0007669"/>
    <property type="project" value="UniProtKB-KW"/>
</dbReference>
<evidence type="ECO:0000256" key="8">
    <source>
        <dbReference type="ARBA" id="ARBA00022989"/>
    </source>
</evidence>
<feature type="compositionally biased region" description="Polar residues" evidence="13">
    <location>
        <begin position="1"/>
        <end position="11"/>
    </location>
</feature>
<name>A0ABD1E9Y8_HYPHA</name>
<evidence type="ECO:0000313" key="16">
    <source>
        <dbReference type="Proteomes" id="UP001566132"/>
    </source>
</evidence>
<evidence type="ECO:0000256" key="13">
    <source>
        <dbReference type="SAM" id="MobiDB-lite"/>
    </source>
</evidence>
<reference evidence="15 16" key="1">
    <citation type="submission" date="2024-05" db="EMBL/GenBank/DDBJ databases">
        <title>Genetic variation in Jamaican populations of the coffee berry borer (Hypothenemus hampei).</title>
        <authorList>
            <person name="Errbii M."/>
            <person name="Myrie A."/>
        </authorList>
    </citation>
    <scope>NUCLEOTIDE SEQUENCE [LARGE SCALE GENOMIC DNA]</scope>
    <source>
        <strain evidence="15">JA-Hopewell-2020-01-JO</strain>
        <tissue evidence="15">Whole body</tissue>
    </source>
</reference>
<feature type="region of interest" description="Disordered" evidence="13">
    <location>
        <begin position="128"/>
        <end position="147"/>
    </location>
</feature>
<dbReference type="CDD" id="cd22884">
    <property type="entry name" value="TOM22"/>
    <property type="match status" value="1"/>
</dbReference>
<evidence type="ECO:0000256" key="7">
    <source>
        <dbReference type="ARBA" id="ARBA00022927"/>
    </source>
</evidence>
<evidence type="ECO:0000256" key="14">
    <source>
        <dbReference type="SAM" id="Phobius"/>
    </source>
</evidence>
<feature type="compositionally biased region" description="Acidic residues" evidence="13">
    <location>
        <begin position="38"/>
        <end position="48"/>
    </location>
</feature>
<evidence type="ECO:0000313" key="15">
    <source>
        <dbReference type="EMBL" id="KAL1490757.1"/>
    </source>
</evidence>
<dbReference type="InterPro" id="IPR005683">
    <property type="entry name" value="Tom22"/>
</dbReference>
<evidence type="ECO:0000256" key="12">
    <source>
        <dbReference type="ARBA" id="ARBA00023170"/>
    </source>
</evidence>
<accession>A0ABD1E9Y8</accession>
<evidence type="ECO:0000256" key="9">
    <source>
        <dbReference type="ARBA" id="ARBA00023010"/>
    </source>
</evidence>
<dbReference type="PANTHER" id="PTHR12504">
    <property type="entry name" value="MITOCHONDRIAL IMPORT RECEPTOR SUBUNIT TOM22"/>
    <property type="match status" value="1"/>
</dbReference>
<evidence type="ECO:0000256" key="4">
    <source>
        <dbReference type="ARBA" id="ARBA00022448"/>
    </source>
</evidence>
<dbReference type="GO" id="GO:0005741">
    <property type="term" value="C:mitochondrial outer membrane"/>
    <property type="evidence" value="ECO:0007669"/>
    <property type="project" value="UniProtKB-SubCell"/>
</dbReference>
<evidence type="ECO:0000256" key="1">
    <source>
        <dbReference type="ARBA" id="ARBA00004572"/>
    </source>
</evidence>
<keyword evidence="8 14" id="KW-1133">Transmembrane helix</keyword>
<feature type="transmembrane region" description="Helical" evidence="14">
    <location>
        <begin position="89"/>
        <end position="108"/>
    </location>
</feature>
<keyword evidence="7" id="KW-0653">Protein transport</keyword>